<dbReference type="SMART" id="SM00460">
    <property type="entry name" value="TGc"/>
    <property type="match status" value="1"/>
</dbReference>
<proteinExistence type="predicted"/>
<keyword evidence="3" id="KW-1185">Reference proteome</keyword>
<dbReference type="Pfam" id="PF01841">
    <property type="entry name" value="Transglut_core"/>
    <property type="match status" value="1"/>
</dbReference>
<dbReference type="InterPro" id="IPR038765">
    <property type="entry name" value="Papain-like_cys_pep_sf"/>
</dbReference>
<feature type="domain" description="Transglutaminase-like" evidence="1">
    <location>
        <begin position="175"/>
        <end position="247"/>
    </location>
</feature>
<organism evidence="2 3">
    <name type="scientific">Methylocapsa polymorpha</name>
    <dbReference type="NCBI Taxonomy" id="3080828"/>
    <lineage>
        <taxon>Bacteria</taxon>
        <taxon>Pseudomonadati</taxon>
        <taxon>Pseudomonadota</taxon>
        <taxon>Alphaproteobacteria</taxon>
        <taxon>Hyphomicrobiales</taxon>
        <taxon>Beijerinckiaceae</taxon>
        <taxon>Methylocapsa</taxon>
    </lineage>
</organism>
<evidence type="ECO:0000313" key="2">
    <source>
        <dbReference type="EMBL" id="WOJ91626.1"/>
    </source>
</evidence>
<geneLocation type="plasmid" evidence="2 3">
    <name>pRX1</name>
</geneLocation>
<dbReference type="PANTHER" id="PTHR33490:SF1">
    <property type="entry name" value="SLL1233 PROTEIN"/>
    <property type="match status" value="1"/>
</dbReference>
<name>A0ABZ0HXU7_9HYPH</name>
<protein>
    <submittedName>
        <fullName evidence="2">Transglutaminase family protein</fullName>
    </submittedName>
</protein>
<dbReference type="Gene3D" id="3.10.620.30">
    <property type="match status" value="1"/>
</dbReference>
<dbReference type="PANTHER" id="PTHR33490">
    <property type="entry name" value="BLR5614 PROTEIN-RELATED"/>
    <property type="match status" value="1"/>
</dbReference>
<dbReference type="Pfam" id="PF08379">
    <property type="entry name" value="Bact_transglu_N"/>
    <property type="match status" value="1"/>
</dbReference>
<gene>
    <name evidence="2" type="ORF">RZS28_19385</name>
</gene>
<dbReference type="EMBL" id="CP136863">
    <property type="protein sequence ID" value="WOJ91626.1"/>
    <property type="molecule type" value="Genomic_DNA"/>
</dbReference>
<accession>A0ABZ0HXU7</accession>
<dbReference type="InterPro" id="IPR013589">
    <property type="entry name" value="Bac_transglu_N"/>
</dbReference>
<reference evidence="2 3" key="1">
    <citation type="submission" date="2023-10" db="EMBL/GenBank/DDBJ databases">
        <title>Novel methanotroph of the genus Methylocapsa from a subarctic wetland.</title>
        <authorList>
            <person name="Belova S.E."/>
            <person name="Oshkin I.Y."/>
            <person name="Miroshnikov K."/>
            <person name="Dedysh S.N."/>
        </authorList>
    </citation>
    <scope>NUCLEOTIDE SEQUENCE [LARGE SCALE GENOMIC DNA]</scope>
    <source>
        <strain evidence="2 3">RX1</strain>
        <plasmid evidence="2 3">pRX1</plasmid>
    </source>
</reference>
<dbReference type="InterPro" id="IPR002931">
    <property type="entry name" value="Transglutaminase-like"/>
</dbReference>
<sequence length="314" mass="35047">MPSLTIWHVTTYRYRQPVAFGEHRMMLRPRDSHDQRVIEASLKISPEPRSLRFVQDAFGNHVGIARFSGRSKELRFESTVLLELSPLDAADLDLEDAARTFPVEYSVEEMPDLAHCIERHQPDPGNEVGRWAHQFLPSSKSIGAFELLTRLLQGIHHGFRYRRREAKGIQQPVETLRLGHGSCRDFAMLMIEAARSLGLAARFASGYLAIPLDDSAEPTSGSARGSTHAWAQIYLPGAGWIDFDPTSGSVGKIDLVTVAVVRDPHHAIPLHGTFIGFPSDHLGMEVQVRVTSDTPEEIWASSQLSTRPQLRQSV</sequence>
<evidence type="ECO:0000259" key="1">
    <source>
        <dbReference type="SMART" id="SM00460"/>
    </source>
</evidence>
<dbReference type="RefSeq" id="WP_318655053.1">
    <property type="nucleotide sequence ID" value="NZ_CP136863.1"/>
</dbReference>
<keyword evidence="2" id="KW-0614">Plasmid</keyword>
<evidence type="ECO:0000313" key="3">
    <source>
        <dbReference type="Proteomes" id="UP001626536"/>
    </source>
</evidence>
<dbReference type="SUPFAM" id="SSF54001">
    <property type="entry name" value="Cysteine proteinases"/>
    <property type="match status" value="1"/>
</dbReference>
<dbReference type="Proteomes" id="UP001626536">
    <property type="component" value="Plasmid pRX1"/>
</dbReference>